<gene>
    <name evidence="10" type="ORF">HELGO_WM13173</name>
</gene>
<feature type="transmembrane region" description="Helical" evidence="8">
    <location>
        <begin position="524"/>
        <end position="542"/>
    </location>
</feature>
<name>A0A6S6T2G0_9GAMM</name>
<keyword evidence="4 8" id="KW-1133">Transmembrane helix</keyword>
<feature type="transmembrane region" description="Helical" evidence="8">
    <location>
        <begin position="120"/>
        <end position="136"/>
    </location>
</feature>
<evidence type="ECO:0000256" key="7">
    <source>
        <dbReference type="RuleBase" id="RU000320"/>
    </source>
</evidence>
<dbReference type="InterPro" id="IPR001750">
    <property type="entry name" value="ND/Mrp_TM"/>
</dbReference>
<evidence type="ECO:0000256" key="5">
    <source>
        <dbReference type="ARBA" id="ARBA00023002"/>
    </source>
</evidence>
<dbReference type="EMBL" id="CACVAY010000040">
    <property type="protein sequence ID" value="CAA6809650.1"/>
    <property type="molecule type" value="Genomic_DNA"/>
</dbReference>
<keyword evidence="6 8" id="KW-0472">Membrane</keyword>
<feature type="transmembrane region" description="Helical" evidence="8">
    <location>
        <begin position="183"/>
        <end position="202"/>
    </location>
</feature>
<dbReference type="InterPro" id="IPR003918">
    <property type="entry name" value="NADH_UbQ_OxRdtase"/>
</dbReference>
<evidence type="ECO:0000256" key="4">
    <source>
        <dbReference type="ARBA" id="ARBA00022989"/>
    </source>
</evidence>
<keyword evidence="5" id="KW-0560">Oxidoreductase</keyword>
<feature type="transmembrane region" description="Helical" evidence="8">
    <location>
        <begin position="68"/>
        <end position="85"/>
    </location>
</feature>
<reference evidence="10" key="1">
    <citation type="submission" date="2020-01" db="EMBL/GenBank/DDBJ databases">
        <authorList>
            <person name="Meier V. D."/>
            <person name="Meier V D."/>
        </authorList>
    </citation>
    <scope>NUCLEOTIDE SEQUENCE</scope>
    <source>
        <strain evidence="10">HLG_WM_MAG_07</strain>
    </source>
</reference>
<dbReference type="PRINTS" id="PR01437">
    <property type="entry name" value="NUOXDRDTASE4"/>
</dbReference>
<feature type="transmembrane region" description="Helical" evidence="8">
    <location>
        <begin position="307"/>
        <end position="331"/>
    </location>
</feature>
<evidence type="ECO:0000256" key="8">
    <source>
        <dbReference type="SAM" id="Phobius"/>
    </source>
</evidence>
<evidence type="ECO:0000256" key="2">
    <source>
        <dbReference type="ARBA" id="ARBA00022475"/>
    </source>
</evidence>
<feature type="domain" description="NADH:quinone oxidoreductase/Mrp antiporter transmembrane" evidence="9">
    <location>
        <begin position="114"/>
        <end position="348"/>
    </location>
</feature>
<feature type="transmembrane region" description="Helical" evidence="8">
    <location>
        <begin position="441"/>
        <end position="457"/>
    </location>
</feature>
<feature type="transmembrane region" description="Helical" evidence="8">
    <location>
        <begin position="97"/>
        <end position="114"/>
    </location>
</feature>
<dbReference type="GO" id="GO:0008137">
    <property type="term" value="F:NADH dehydrogenase (ubiquinone) activity"/>
    <property type="evidence" value="ECO:0007669"/>
    <property type="project" value="InterPro"/>
</dbReference>
<comment type="subcellular location">
    <subcellularLocation>
        <location evidence="1">Cell membrane</location>
        <topology evidence="1">Multi-pass membrane protein</topology>
    </subcellularLocation>
    <subcellularLocation>
        <location evidence="7">Membrane</location>
        <topology evidence="7">Multi-pass membrane protein</topology>
    </subcellularLocation>
</comment>
<dbReference type="PANTHER" id="PTHR42682">
    <property type="entry name" value="HYDROGENASE-4 COMPONENT F"/>
    <property type="match status" value="1"/>
</dbReference>
<evidence type="ECO:0000256" key="3">
    <source>
        <dbReference type="ARBA" id="ARBA00022692"/>
    </source>
</evidence>
<protein>
    <submittedName>
        <fullName evidence="10">Hydrogenase-4 component B</fullName>
    </submittedName>
</protein>
<feature type="transmembrane region" description="Helical" evidence="8">
    <location>
        <begin position="254"/>
        <end position="272"/>
    </location>
</feature>
<keyword evidence="2" id="KW-1003">Cell membrane</keyword>
<feature type="transmembrane region" description="Helical" evidence="8">
    <location>
        <begin position="279"/>
        <end position="301"/>
    </location>
</feature>
<feature type="transmembrane region" description="Helical" evidence="8">
    <location>
        <begin position="6"/>
        <end position="23"/>
    </location>
</feature>
<evidence type="ECO:0000256" key="6">
    <source>
        <dbReference type="ARBA" id="ARBA00023136"/>
    </source>
</evidence>
<feature type="transmembrane region" description="Helical" evidence="8">
    <location>
        <begin position="418"/>
        <end position="435"/>
    </location>
</feature>
<feature type="transmembrane region" description="Helical" evidence="8">
    <location>
        <begin position="148"/>
        <end position="171"/>
    </location>
</feature>
<dbReference type="InterPro" id="IPR052175">
    <property type="entry name" value="ComplexI-like_HydComp"/>
</dbReference>
<dbReference type="GO" id="GO:0016491">
    <property type="term" value="F:oxidoreductase activity"/>
    <property type="evidence" value="ECO:0007669"/>
    <property type="project" value="UniProtKB-KW"/>
</dbReference>
<sequence length="543" mass="60145">MNDVLLSLTPALPLVLGITSLFMRNACSLLLAPVFAFVVAVLVPVGASLELPWLLLGSYWQLDQTAKMFLLFSSLIWIIATLYMIREKPAHPSPQIYRCLFMLAMAGNFLLILAADMVSFYLGFAMMGLTAYGLILKPSQHARRAARVYLGFTVVGELALFAGMIILFNAVGSIQFADLVEQTFPGLAVALILLGFGIKLALPGLHPWLPLTYTAAPVITVAVLSGPMMKAGLLGWMRFLAPAAEDGMQIWGEVLLWLGALGVFWGFVLAMMQREAKAVLAYSSVSKMGFVSFLFGYALVYPAQKELILAALTLFAMHHLLLKPMLFLGLADYRQRGFNRLKLIGIIFLSLSMVAVPFSGGATVKIELAEATAKGLTAFFVMAGLASALMMMHFLYLVKHETVKPVRQVSQQTFDHTVIWWLLLPVAWWGPFMPYETGFDLKSLIILFVALTIYALLKRWFTTTVKPSPWTQPGDLYHLVQPLRFTWPVYLRSRIKRPPFFSRPFYLSASQQDDSGISLISKGLLWLILLALLIIAMLSAGVG</sequence>
<evidence type="ECO:0000313" key="10">
    <source>
        <dbReference type="EMBL" id="CAA6809650.1"/>
    </source>
</evidence>
<dbReference type="Pfam" id="PF00361">
    <property type="entry name" value="Proton_antipo_M"/>
    <property type="match status" value="1"/>
</dbReference>
<feature type="transmembrane region" description="Helical" evidence="8">
    <location>
        <begin position="30"/>
        <end position="56"/>
    </location>
</feature>
<evidence type="ECO:0000256" key="1">
    <source>
        <dbReference type="ARBA" id="ARBA00004651"/>
    </source>
</evidence>
<keyword evidence="3 7" id="KW-0812">Transmembrane</keyword>
<dbReference type="GO" id="GO:0042773">
    <property type="term" value="P:ATP synthesis coupled electron transport"/>
    <property type="evidence" value="ECO:0007669"/>
    <property type="project" value="InterPro"/>
</dbReference>
<dbReference type="GO" id="GO:0005886">
    <property type="term" value="C:plasma membrane"/>
    <property type="evidence" value="ECO:0007669"/>
    <property type="project" value="UniProtKB-SubCell"/>
</dbReference>
<feature type="transmembrane region" description="Helical" evidence="8">
    <location>
        <begin position="343"/>
        <end position="364"/>
    </location>
</feature>
<accession>A0A6S6T2G0</accession>
<dbReference type="PANTHER" id="PTHR42682:SF4">
    <property type="entry name" value="NADH-UBIQUINONE_PLASTOQUINONE"/>
    <property type="match status" value="1"/>
</dbReference>
<proteinExistence type="predicted"/>
<evidence type="ECO:0000259" key="9">
    <source>
        <dbReference type="Pfam" id="PF00361"/>
    </source>
</evidence>
<feature type="transmembrane region" description="Helical" evidence="8">
    <location>
        <begin position="214"/>
        <end position="234"/>
    </location>
</feature>
<feature type="transmembrane region" description="Helical" evidence="8">
    <location>
        <begin position="376"/>
        <end position="398"/>
    </location>
</feature>
<dbReference type="AlphaFoldDB" id="A0A6S6T2G0"/>
<organism evidence="10">
    <name type="scientific">uncultured Thiotrichaceae bacterium</name>
    <dbReference type="NCBI Taxonomy" id="298394"/>
    <lineage>
        <taxon>Bacteria</taxon>
        <taxon>Pseudomonadati</taxon>
        <taxon>Pseudomonadota</taxon>
        <taxon>Gammaproteobacteria</taxon>
        <taxon>Thiotrichales</taxon>
        <taxon>Thiotrichaceae</taxon>
        <taxon>environmental samples</taxon>
    </lineage>
</organism>